<name>A0A1Q9EU57_SYMMI</name>
<comment type="caution">
    <text evidence="1">The sequence shown here is derived from an EMBL/GenBank/DDBJ whole genome shotgun (WGS) entry which is preliminary data.</text>
</comment>
<dbReference type="OMA" id="ANKQRIT"/>
<organism evidence="1 2">
    <name type="scientific">Symbiodinium microadriaticum</name>
    <name type="common">Dinoflagellate</name>
    <name type="synonym">Zooxanthella microadriatica</name>
    <dbReference type="NCBI Taxonomy" id="2951"/>
    <lineage>
        <taxon>Eukaryota</taxon>
        <taxon>Sar</taxon>
        <taxon>Alveolata</taxon>
        <taxon>Dinophyceae</taxon>
        <taxon>Suessiales</taxon>
        <taxon>Symbiodiniaceae</taxon>
        <taxon>Symbiodinium</taxon>
    </lineage>
</organism>
<proteinExistence type="predicted"/>
<keyword evidence="2" id="KW-1185">Reference proteome</keyword>
<evidence type="ECO:0000313" key="1">
    <source>
        <dbReference type="EMBL" id="OLQ10956.1"/>
    </source>
</evidence>
<dbReference type="Proteomes" id="UP000186817">
    <property type="component" value="Unassembled WGS sequence"/>
</dbReference>
<dbReference type="Gene3D" id="1.25.40.10">
    <property type="entry name" value="Tetratricopeptide repeat domain"/>
    <property type="match status" value="1"/>
</dbReference>
<dbReference type="EMBL" id="LSRX01000068">
    <property type="protein sequence ID" value="OLQ10956.1"/>
    <property type="molecule type" value="Genomic_DNA"/>
</dbReference>
<dbReference type="Pfam" id="PF13374">
    <property type="entry name" value="TPR_10"/>
    <property type="match status" value="1"/>
</dbReference>
<evidence type="ECO:0000313" key="2">
    <source>
        <dbReference type="Proteomes" id="UP000186817"/>
    </source>
</evidence>
<evidence type="ECO:0008006" key="3">
    <source>
        <dbReference type="Google" id="ProtNLM"/>
    </source>
</evidence>
<sequence>MNDVADLLEDQGQLEGSEALRRECAESRRTVLGETHPDTLATMLDEAELLLRGCLHKRRAELGEAHSHTQATVEALAEVLQDT</sequence>
<reference evidence="1 2" key="1">
    <citation type="submission" date="2016-02" db="EMBL/GenBank/DDBJ databases">
        <title>Genome analysis of coral dinoflagellate symbionts highlights evolutionary adaptations to a symbiotic lifestyle.</title>
        <authorList>
            <person name="Aranda M."/>
            <person name="Li Y."/>
            <person name="Liew Y.J."/>
            <person name="Baumgarten S."/>
            <person name="Simakov O."/>
            <person name="Wilson M."/>
            <person name="Piel J."/>
            <person name="Ashoor H."/>
            <person name="Bougouffa S."/>
            <person name="Bajic V.B."/>
            <person name="Ryu T."/>
            <person name="Ravasi T."/>
            <person name="Bayer T."/>
            <person name="Micklem G."/>
            <person name="Kim H."/>
            <person name="Bhak J."/>
            <person name="Lajeunesse T.C."/>
            <person name="Voolstra C.R."/>
        </authorList>
    </citation>
    <scope>NUCLEOTIDE SEQUENCE [LARGE SCALE GENOMIC DNA]</scope>
    <source>
        <strain evidence="1 2">CCMP2467</strain>
    </source>
</reference>
<gene>
    <name evidence="1" type="ORF">AK812_SmicGene5266</name>
</gene>
<accession>A0A1Q9EU57</accession>
<protein>
    <recommendedName>
        <fullName evidence="3">Kinesin light chain</fullName>
    </recommendedName>
</protein>
<dbReference type="OrthoDB" id="311289at2759"/>
<dbReference type="AlphaFoldDB" id="A0A1Q9EU57"/>
<dbReference type="InterPro" id="IPR011990">
    <property type="entry name" value="TPR-like_helical_dom_sf"/>
</dbReference>